<evidence type="ECO:0000259" key="4">
    <source>
        <dbReference type="Pfam" id="PF18201"/>
    </source>
</evidence>
<evidence type="ECO:0000259" key="3">
    <source>
        <dbReference type="Pfam" id="PF08190"/>
    </source>
</evidence>
<dbReference type="InterPro" id="IPR008978">
    <property type="entry name" value="HSP20-like_chaperone"/>
</dbReference>
<comment type="similarity">
    <text evidence="1">Belongs to the PIH1 family.</text>
</comment>
<accession>A0AAD1X638</accession>
<dbReference type="InterPro" id="IPR050734">
    <property type="entry name" value="PIH1/Kintoun_subfamily"/>
</dbReference>
<gene>
    <name evidence="5" type="ORF">ECRASSUSDP1_LOCUS203</name>
</gene>
<feature type="region of interest" description="Disordered" evidence="2">
    <location>
        <begin position="662"/>
        <end position="701"/>
    </location>
</feature>
<evidence type="ECO:0000256" key="2">
    <source>
        <dbReference type="SAM" id="MobiDB-lite"/>
    </source>
</evidence>
<dbReference type="Pfam" id="PF08190">
    <property type="entry name" value="PIH1"/>
    <property type="match status" value="1"/>
</dbReference>
<dbReference type="Pfam" id="PF18201">
    <property type="entry name" value="PIH1_CS"/>
    <property type="match status" value="1"/>
</dbReference>
<name>A0AAD1X638_EUPCR</name>
<dbReference type="GO" id="GO:0005737">
    <property type="term" value="C:cytoplasm"/>
    <property type="evidence" value="ECO:0007669"/>
    <property type="project" value="TreeGrafter"/>
</dbReference>
<dbReference type="InterPro" id="IPR041442">
    <property type="entry name" value="PIH1D1/2/3_CS-like"/>
</dbReference>
<proteinExistence type="inferred from homology"/>
<keyword evidence="6" id="KW-1185">Reference proteome</keyword>
<sequence>MSSFNPYAEKKKQTKEEDDPDFKFIKDKDLNMTSNEMKGLVKAMESQEFKSIMGEYLDDISNPKNKAELEEYLKQCEENGELPPNTKLIRPTAGFCLKTTSNKLINRKEKKYFEQKTFINIASHDIMDPPKKIDRVKNGSRGYTFELPYRVSKGRPDQDNKGELCTTYDVVFHPEVISMSMLYKGEFIKFVCDTAIEGVNKVLSQDNEKLSKDYKLMNKLRCKGGAPASITVKVQSENPIINSLDPSKHETTLQKNVLNQSKEAVEKRKQEQQNKAQEDDDEAEDDEEELKRIEGISEPKHKIVYSYPVNVADCWEPPADILQDRRFPISLRVTIMTPFIESTKDADLDINEDTLMFKVPDIYDLMLTFKYKVDPEKGGAKFEKDKKRLVIDLPVVGVTDVTHEIMKKDKEQFENNMKRISGELIQDMDNYTQDVSKGFEANFELEEQVDMNKLKDEALNEEQKEDDSQQFLKIYDESKNESKEKPEGPAVLDDIKFKEDEQESDNLIGINPINSKVELVKEIPAEEHSKEELEKAKKDLGIPEKKKEKEFECIEAMFQQRNELLFYMFQVKGYKEENVKYFVSESHLYVEHDTEEKMTKSYIEFPKEIDPYDTKVQFNVGFINFTLKKESVTKWKNAGNYLSGIKKFNEEDHNLKKHFKSNFLFPPKPEGAKIEPEHDSDKENNADLDNEGAKDSAPKTLQEALERIQKRQVSHLDLDSSIIFEIF</sequence>
<protein>
    <recommendedName>
        <fullName evidence="7">Dynein assembly factor 2, axonemal homolog</fullName>
    </recommendedName>
</protein>
<dbReference type="CDD" id="cd00298">
    <property type="entry name" value="ACD_sHsps_p23-like"/>
    <property type="match status" value="1"/>
</dbReference>
<reference evidence="5" key="1">
    <citation type="submission" date="2023-07" db="EMBL/GenBank/DDBJ databases">
        <authorList>
            <consortium name="AG Swart"/>
            <person name="Singh M."/>
            <person name="Singh A."/>
            <person name="Seah K."/>
            <person name="Emmerich C."/>
        </authorList>
    </citation>
    <scope>NUCLEOTIDE SEQUENCE</scope>
    <source>
        <strain evidence="5">DP1</strain>
    </source>
</reference>
<evidence type="ECO:0000313" key="6">
    <source>
        <dbReference type="Proteomes" id="UP001295684"/>
    </source>
</evidence>
<feature type="compositionally biased region" description="Basic and acidic residues" evidence="2">
    <location>
        <begin position="8"/>
        <end position="22"/>
    </location>
</feature>
<dbReference type="Proteomes" id="UP001295684">
    <property type="component" value="Unassembled WGS sequence"/>
</dbReference>
<feature type="compositionally biased region" description="Basic and acidic residues" evidence="2">
    <location>
        <begin position="263"/>
        <end position="272"/>
    </location>
</feature>
<dbReference type="PANTHER" id="PTHR22997:SF10">
    <property type="entry name" value="CHROMOSOME UNDETERMINED SCAFFOLD_56, WHOLE GENOME SHOTGUN SEQUENCE"/>
    <property type="match status" value="1"/>
</dbReference>
<dbReference type="AlphaFoldDB" id="A0AAD1X638"/>
<dbReference type="PANTHER" id="PTHR22997">
    <property type="entry name" value="PIH1 DOMAIN-CONTAINING PROTEIN 1"/>
    <property type="match status" value="1"/>
</dbReference>
<organism evidence="5 6">
    <name type="scientific">Euplotes crassus</name>
    <dbReference type="NCBI Taxonomy" id="5936"/>
    <lineage>
        <taxon>Eukaryota</taxon>
        <taxon>Sar</taxon>
        <taxon>Alveolata</taxon>
        <taxon>Ciliophora</taxon>
        <taxon>Intramacronucleata</taxon>
        <taxon>Spirotrichea</taxon>
        <taxon>Hypotrichia</taxon>
        <taxon>Euplotida</taxon>
        <taxon>Euplotidae</taxon>
        <taxon>Moneuplotes</taxon>
    </lineage>
</organism>
<feature type="region of interest" description="Disordered" evidence="2">
    <location>
        <begin position="262"/>
        <end position="291"/>
    </location>
</feature>
<evidence type="ECO:0000256" key="1">
    <source>
        <dbReference type="ARBA" id="ARBA00008511"/>
    </source>
</evidence>
<evidence type="ECO:0008006" key="7">
    <source>
        <dbReference type="Google" id="ProtNLM"/>
    </source>
</evidence>
<dbReference type="InterPro" id="IPR012981">
    <property type="entry name" value="PIH1_N"/>
</dbReference>
<feature type="region of interest" description="Disordered" evidence="2">
    <location>
        <begin position="1"/>
        <end position="22"/>
    </location>
</feature>
<feature type="domain" description="PIH1D1/2/3 CS-like" evidence="4">
    <location>
        <begin position="297"/>
        <end position="396"/>
    </location>
</feature>
<comment type="caution">
    <text evidence="5">The sequence shown here is derived from an EMBL/GenBank/DDBJ whole genome shotgun (WGS) entry which is preliminary data.</text>
</comment>
<evidence type="ECO:0000313" key="5">
    <source>
        <dbReference type="EMBL" id="CAI2358920.1"/>
    </source>
</evidence>
<dbReference type="EMBL" id="CAMPGE010000193">
    <property type="protein sequence ID" value="CAI2358920.1"/>
    <property type="molecule type" value="Genomic_DNA"/>
</dbReference>
<feature type="compositionally biased region" description="Acidic residues" evidence="2">
    <location>
        <begin position="278"/>
        <end position="288"/>
    </location>
</feature>
<feature type="compositionally biased region" description="Basic and acidic residues" evidence="2">
    <location>
        <begin position="670"/>
        <end position="697"/>
    </location>
</feature>
<feature type="domain" description="PIH1 N-terminal" evidence="3">
    <location>
        <begin position="60"/>
        <end position="234"/>
    </location>
</feature>
<dbReference type="SUPFAM" id="SSF49764">
    <property type="entry name" value="HSP20-like chaperones"/>
    <property type="match status" value="1"/>
</dbReference>